<dbReference type="InterPro" id="IPR036457">
    <property type="entry name" value="PPM-type-like_dom_sf"/>
</dbReference>
<dbReference type="GO" id="GO:0004722">
    <property type="term" value="F:protein serine/threonine phosphatase activity"/>
    <property type="evidence" value="ECO:0007669"/>
    <property type="project" value="InterPro"/>
</dbReference>
<dbReference type="PROSITE" id="PS51746">
    <property type="entry name" value="PPM_2"/>
    <property type="match status" value="1"/>
</dbReference>
<dbReference type="Pfam" id="PF13672">
    <property type="entry name" value="PP2C_2"/>
    <property type="match status" value="1"/>
</dbReference>
<accession>A0A402B632</accession>
<feature type="region of interest" description="Disordered" evidence="1">
    <location>
        <begin position="215"/>
        <end position="297"/>
    </location>
</feature>
<dbReference type="Gene3D" id="3.60.40.10">
    <property type="entry name" value="PPM-type phosphatase domain"/>
    <property type="match status" value="1"/>
</dbReference>
<dbReference type="PANTHER" id="PTHR47992">
    <property type="entry name" value="PROTEIN PHOSPHATASE"/>
    <property type="match status" value="1"/>
</dbReference>
<dbReference type="AlphaFoldDB" id="A0A402B632"/>
<gene>
    <name evidence="3" type="ORF">KDA_22740</name>
</gene>
<evidence type="ECO:0000313" key="4">
    <source>
        <dbReference type="Proteomes" id="UP000287171"/>
    </source>
</evidence>
<feature type="region of interest" description="Disordered" evidence="1">
    <location>
        <begin position="32"/>
        <end position="111"/>
    </location>
</feature>
<evidence type="ECO:0000256" key="1">
    <source>
        <dbReference type="SAM" id="MobiDB-lite"/>
    </source>
</evidence>
<evidence type="ECO:0000259" key="2">
    <source>
        <dbReference type="PROSITE" id="PS51746"/>
    </source>
</evidence>
<protein>
    <recommendedName>
        <fullName evidence="2">PPM-type phosphatase domain-containing protein</fullName>
    </recommendedName>
</protein>
<dbReference type="Proteomes" id="UP000287171">
    <property type="component" value="Unassembled WGS sequence"/>
</dbReference>
<proteinExistence type="predicted"/>
<dbReference type="InterPro" id="IPR001932">
    <property type="entry name" value="PPM-type_phosphatase-like_dom"/>
</dbReference>
<feature type="domain" description="PPM-type phosphatase" evidence="2">
    <location>
        <begin position="416"/>
        <end position="677"/>
    </location>
</feature>
<dbReference type="CDD" id="cd00143">
    <property type="entry name" value="PP2Cc"/>
    <property type="match status" value="1"/>
</dbReference>
<keyword evidence="4" id="KW-1185">Reference proteome</keyword>
<dbReference type="InterPro" id="IPR015655">
    <property type="entry name" value="PP2C"/>
</dbReference>
<comment type="caution">
    <text evidence="3">The sequence shown here is derived from an EMBL/GenBank/DDBJ whole genome shotgun (WGS) entry which is preliminary data.</text>
</comment>
<dbReference type="SMART" id="SM00332">
    <property type="entry name" value="PP2Cc"/>
    <property type="match status" value="1"/>
</dbReference>
<feature type="compositionally biased region" description="Low complexity" evidence="1">
    <location>
        <begin position="69"/>
        <end position="81"/>
    </location>
</feature>
<reference evidence="4" key="1">
    <citation type="submission" date="2018-12" db="EMBL/GenBank/DDBJ databases">
        <title>Tengunoibacter tsumagoiensis gen. nov., sp. nov., Dictyobacter kobayashii sp. nov., D. alpinus sp. nov., and D. joshuensis sp. nov. and description of Dictyobacteraceae fam. nov. within the order Ktedonobacterales isolated from Tengu-no-mugimeshi.</title>
        <authorList>
            <person name="Wang C.M."/>
            <person name="Zheng Y."/>
            <person name="Sakai Y."/>
            <person name="Toyoda A."/>
            <person name="Minakuchi Y."/>
            <person name="Abe K."/>
            <person name="Yokota A."/>
            <person name="Yabe S."/>
        </authorList>
    </citation>
    <scope>NUCLEOTIDE SEQUENCE [LARGE SCALE GENOMIC DNA]</scope>
    <source>
        <strain evidence="4">Uno16</strain>
    </source>
</reference>
<dbReference type="EMBL" id="BIFT01000001">
    <property type="protein sequence ID" value="GCE26790.1"/>
    <property type="molecule type" value="Genomic_DNA"/>
</dbReference>
<feature type="region of interest" description="Disordered" evidence="1">
    <location>
        <begin position="125"/>
        <end position="193"/>
    </location>
</feature>
<dbReference type="Pfam" id="PF13240">
    <property type="entry name" value="Zn_Ribbon_1"/>
    <property type="match status" value="1"/>
</dbReference>
<sequence>MLCPLCHTQNRDNARFCKGCGQPLAVEVVAEQPEVAEQPTIADQDQTQGTPPPSSAPDNAVQADEENAQARAAAPTAASEAPVQQQDSAEKEQSSAEQDGTSEEDVSQAPTQILTQQQMLAFHAKRWQQEAERGHQSEAAYSDIADAPTILMRPGATPDQAPTQSASIPAAPVEPDRASMASPSSAANIAEASTEPDTLVAGSVPEALVNGHAAATDAQAPAPPPAVQTDATSSVPVGDQQVEQEETYQGTATPVEGVTGPTKEENVEPTTNEGEIEANTPEQTPNAEVSAEANPTALPTLEVGKTVGGRYEVMQVLNTAEAEQTYIVTDRQGYLHCWNCGSEENTEGDEFCLDCGAELLNASYILHEYPATGAQTNEAQVLQGSIVNTFVEDGVTYVVEQPQTAQAEFPNGVHLVAACDSDAGAVRRSEANEDSTMTLVFERVHESIASPAGLFVVADGMGGHANGQGASRTTIALISERVTRELLLAPLQAEKAGEAKPKVDDETYKEILRGAVEDANTSLCQINQKEKSDMGSTLTGFMVVGDHAYIFNVGDSRTYMLRDEKLYQLTNDHSLVGQLVAGGIIEPDDVYTHPQRNQIFRSIGDKQNVQVDLFTQQVHPGDILLSCSDGLWEMIRDPQIASILNQAPDPQAACAQLIETANANGGEDNISAVVVFIR</sequence>
<organism evidence="3 4">
    <name type="scientific">Dictyobacter alpinus</name>
    <dbReference type="NCBI Taxonomy" id="2014873"/>
    <lineage>
        <taxon>Bacteria</taxon>
        <taxon>Bacillati</taxon>
        <taxon>Chloroflexota</taxon>
        <taxon>Ktedonobacteria</taxon>
        <taxon>Ktedonobacterales</taxon>
        <taxon>Dictyobacteraceae</taxon>
        <taxon>Dictyobacter</taxon>
    </lineage>
</organism>
<feature type="compositionally biased region" description="Basic and acidic residues" evidence="1">
    <location>
        <begin position="127"/>
        <end position="136"/>
    </location>
</feature>
<dbReference type="InterPro" id="IPR026870">
    <property type="entry name" value="Zinc_ribbon_dom"/>
</dbReference>
<dbReference type="SUPFAM" id="SSF81606">
    <property type="entry name" value="PP2C-like"/>
    <property type="match status" value="1"/>
</dbReference>
<evidence type="ECO:0000313" key="3">
    <source>
        <dbReference type="EMBL" id="GCE26790.1"/>
    </source>
</evidence>
<dbReference type="SMART" id="SM00331">
    <property type="entry name" value="PP2C_SIG"/>
    <property type="match status" value="1"/>
</dbReference>
<name>A0A402B632_9CHLR</name>
<dbReference type="RefSeq" id="WP_161982077.1">
    <property type="nucleotide sequence ID" value="NZ_BIFT01000001.1"/>
</dbReference>